<reference evidence="2 3" key="1">
    <citation type="journal article" date="2021" name="ACS Chem. Biol.">
        <title>Genomic-Led Discovery of a Novel Glycopeptide Antibiotic by Nonomuraea coxensis DSM 45129.</title>
        <authorList>
            <person name="Yushchuk O."/>
            <person name="Vior N.M."/>
            <person name="Andreo-Vidal A."/>
            <person name="Berini F."/>
            <person name="Ruckert C."/>
            <person name="Busche T."/>
            <person name="Binda E."/>
            <person name="Kalinowski J."/>
            <person name="Truman A.W."/>
            <person name="Marinelli F."/>
        </authorList>
    </citation>
    <scope>NUCLEOTIDE SEQUENCE [LARGE SCALE GENOMIC DNA]</scope>
    <source>
        <strain evidence="2 3">DSM 45129</strain>
    </source>
</reference>
<evidence type="ECO:0000313" key="3">
    <source>
        <dbReference type="Proteomes" id="UP000824681"/>
    </source>
</evidence>
<dbReference type="Gene3D" id="3.30.70.100">
    <property type="match status" value="1"/>
</dbReference>
<feature type="domain" description="ABM" evidence="1">
    <location>
        <begin position="24"/>
        <end position="74"/>
    </location>
</feature>
<evidence type="ECO:0000313" key="2">
    <source>
        <dbReference type="EMBL" id="QYC40170.1"/>
    </source>
</evidence>
<dbReference type="SUPFAM" id="SSF54909">
    <property type="entry name" value="Dimeric alpha+beta barrel"/>
    <property type="match status" value="1"/>
</dbReference>
<keyword evidence="3" id="KW-1185">Reference proteome</keyword>
<dbReference type="InterPro" id="IPR007138">
    <property type="entry name" value="ABM_dom"/>
</dbReference>
<dbReference type="GO" id="GO:0004497">
    <property type="term" value="F:monooxygenase activity"/>
    <property type="evidence" value="ECO:0007669"/>
    <property type="project" value="UniProtKB-KW"/>
</dbReference>
<dbReference type="RefSeq" id="WP_026214945.1">
    <property type="nucleotide sequence ID" value="NZ_CP068985.1"/>
</dbReference>
<accession>A0ABX8TXF0</accession>
<dbReference type="Proteomes" id="UP000824681">
    <property type="component" value="Chromosome"/>
</dbReference>
<gene>
    <name evidence="2" type="ORF">Nocox_12760</name>
</gene>
<proteinExistence type="predicted"/>
<name>A0ABX8TXF0_9ACTN</name>
<keyword evidence="2" id="KW-0560">Oxidoreductase</keyword>
<dbReference type="InterPro" id="IPR011008">
    <property type="entry name" value="Dimeric_a/b-barrel"/>
</dbReference>
<keyword evidence="2" id="KW-0503">Monooxygenase</keyword>
<protein>
    <submittedName>
        <fullName evidence="2">Antibiotic biosynthesis monooxygenase</fullName>
    </submittedName>
</protein>
<dbReference type="Pfam" id="PF03992">
    <property type="entry name" value="ABM"/>
    <property type="match status" value="1"/>
</dbReference>
<evidence type="ECO:0000259" key="1">
    <source>
        <dbReference type="Pfam" id="PF03992"/>
    </source>
</evidence>
<organism evidence="2 3">
    <name type="scientific">Nonomuraea coxensis DSM 45129</name>
    <dbReference type="NCBI Taxonomy" id="1122611"/>
    <lineage>
        <taxon>Bacteria</taxon>
        <taxon>Bacillati</taxon>
        <taxon>Actinomycetota</taxon>
        <taxon>Actinomycetes</taxon>
        <taxon>Streptosporangiales</taxon>
        <taxon>Streptosporangiaceae</taxon>
        <taxon>Nonomuraea</taxon>
    </lineage>
</organism>
<sequence>MTGGLRVLLYHRTDDVAAIEQGYHVVSRRLAEVPGMVGNELLGSVHRPGEYVVVSSWRSLADFTEWEHGPDHRRQTSPLRPFRDTTMSRPFGVYHVMGTY</sequence>
<dbReference type="EMBL" id="CP068985">
    <property type="protein sequence ID" value="QYC40170.1"/>
    <property type="molecule type" value="Genomic_DNA"/>
</dbReference>